<keyword evidence="2 4" id="KW-0689">Ribosomal protein</keyword>
<name>J7G394_9CRYP</name>
<proteinExistence type="inferred from homology"/>
<dbReference type="GO" id="GO:0003735">
    <property type="term" value="F:structural constituent of ribosome"/>
    <property type="evidence" value="ECO:0007669"/>
    <property type="project" value="InterPro"/>
</dbReference>
<reference evidence="4 5" key="1">
    <citation type="journal article" date="2012" name="Genome Biol. Evol.">
        <title>Nucleomorph genome sequence of the cryptophyte alga Chroomonas mesostigmatica CCMP1168 reveals lineage-specific gene loss and genome complexity.</title>
        <authorList>
            <person name="Moore C.E."/>
            <person name="Curtis B."/>
            <person name="Mills T."/>
            <person name="Tanifuji G."/>
            <person name="Archibald J.M."/>
        </authorList>
    </citation>
    <scope>NUCLEOTIDE SEQUENCE [LARGE SCALE GENOMIC DNA]</scope>
    <source>
        <strain evidence="4 5">CCMP1168</strain>
    </source>
</reference>
<dbReference type="Pfam" id="PF01158">
    <property type="entry name" value="Ribosomal_L36e"/>
    <property type="match status" value="1"/>
</dbReference>
<dbReference type="Gene3D" id="1.10.10.1760">
    <property type="entry name" value="60S ribosomal protein L36"/>
    <property type="match status" value="1"/>
</dbReference>
<keyword evidence="4" id="KW-0542">Nucleomorph</keyword>
<evidence type="ECO:0000256" key="2">
    <source>
        <dbReference type="ARBA" id="ARBA00022980"/>
    </source>
</evidence>
<dbReference type="GO" id="GO:0006412">
    <property type="term" value="P:translation"/>
    <property type="evidence" value="ECO:0007669"/>
    <property type="project" value="InterPro"/>
</dbReference>
<organism evidence="4 5">
    <name type="scientific">Chroomonas mesostigmatica CCMP1168</name>
    <dbReference type="NCBI Taxonomy" id="1195612"/>
    <lineage>
        <taxon>Eukaryota</taxon>
        <taxon>Cryptophyceae</taxon>
        <taxon>Pyrenomonadales</taxon>
        <taxon>Chroomonadaceae</taxon>
        <taxon>Chroomonas</taxon>
    </lineage>
</organism>
<dbReference type="EMBL" id="CP003681">
    <property type="protein sequence ID" value="AFP65514.1"/>
    <property type="molecule type" value="Genomic_DNA"/>
</dbReference>
<sequence>MIHKKQKSLKLNQKDSKFFGQLYIKKFIKDITGLLPYEKKIYENLMLGKDKKALRIGTKKLGNIKRSKKKRDSINFFLRKK</sequence>
<protein>
    <submittedName>
        <fullName evidence="4">60S ribosomal protein L36</fullName>
    </submittedName>
</protein>
<comment type="similarity">
    <text evidence="1">Belongs to the eukaryotic ribosomal protein eL36 family.</text>
</comment>
<evidence type="ECO:0000256" key="3">
    <source>
        <dbReference type="ARBA" id="ARBA00023274"/>
    </source>
</evidence>
<dbReference type="InterPro" id="IPR000509">
    <property type="entry name" value="Ribosomal_eL36"/>
</dbReference>
<gene>
    <name evidence="4" type="primary">rpl36</name>
    <name evidence="4" type="ORF">CMESO_347</name>
</gene>
<evidence type="ECO:0000313" key="4">
    <source>
        <dbReference type="EMBL" id="AFP65514.1"/>
    </source>
</evidence>
<accession>J7G394</accession>
<geneLocation type="nucleomorph" evidence="4"/>
<dbReference type="GO" id="GO:1990904">
    <property type="term" value="C:ribonucleoprotein complex"/>
    <property type="evidence" value="ECO:0007669"/>
    <property type="project" value="UniProtKB-KW"/>
</dbReference>
<keyword evidence="3" id="KW-0687">Ribonucleoprotein</keyword>
<dbReference type="AlphaFoldDB" id="J7G394"/>
<evidence type="ECO:0000256" key="1">
    <source>
        <dbReference type="ARBA" id="ARBA00006509"/>
    </source>
</evidence>
<dbReference type="Proteomes" id="UP000243348">
    <property type="component" value="Nucleomorph 2"/>
</dbReference>
<dbReference type="GO" id="GO:0005840">
    <property type="term" value="C:ribosome"/>
    <property type="evidence" value="ECO:0007669"/>
    <property type="project" value="UniProtKB-KW"/>
</dbReference>
<evidence type="ECO:0000313" key="5">
    <source>
        <dbReference type="Proteomes" id="UP000243348"/>
    </source>
</evidence>
<dbReference type="InterPro" id="IPR038097">
    <property type="entry name" value="Ribosomal_eL36_sf"/>
</dbReference>